<dbReference type="STRING" id="1127696.HMPREF9134_01756"/>
<protein>
    <submittedName>
        <fullName evidence="2">Conjugative transposon protein TraQ</fullName>
    </submittedName>
</protein>
<dbReference type="Pfam" id="PF12988">
    <property type="entry name" value="TraQ_transposon"/>
    <property type="match status" value="1"/>
</dbReference>
<dbReference type="Gene3D" id="2.60.40.2410">
    <property type="entry name" value="Uncharacterised protein PF12988, DUF3872"/>
    <property type="match status" value="1"/>
</dbReference>
<evidence type="ECO:0000256" key="1">
    <source>
        <dbReference type="SAM" id="SignalP"/>
    </source>
</evidence>
<evidence type="ECO:0000313" key="2">
    <source>
        <dbReference type="EMBL" id="EKY00421.1"/>
    </source>
</evidence>
<dbReference type="AlphaFoldDB" id="L1NAR7"/>
<feature type="signal peptide" evidence="1">
    <location>
        <begin position="1"/>
        <end position="24"/>
    </location>
</feature>
<dbReference type="RefSeq" id="WP_005467902.1">
    <property type="nucleotide sequence ID" value="NZ_KB291032.1"/>
</dbReference>
<gene>
    <name evidence="2" type="ORF">HMPREF9134_01756</name>
</gene>
<dbReference type="Proteomes" id="UP000010408">
    <property type="component" value="Unassembled WGS sequence"/>
</dbReference>
<dbReference type="EMBL" id="AMEQ01000040">
    <property type="protein sequence ID" value="EKY00421.1"/>
    <property type="molecule type" value="Genomic_DNA"/>
</dbReference>
<dbReference type="InterPro" id="IPR038707">
    <property type="entry name" value="TraQ_sf"/>
</dbReference>
<name>L1NAR7_9PORP</name>
<sequence>MKRKFVNVLWAMGLLAVVSLCLPACDRELEVQQAYDFTLETMPVQKDIRRGETAEIRCSLKRAGRFAGARYALRYFQSEGKGMLRLDKGAALKPNDRYPLAREEFRLYYTSQSADRQTIDVYIEDNFGKVRQLTFSFNHKKAD</sequence>
<dbReference type="HOGENOM" id="CLU_134879_0_0_10"/>
<comment type="caution">
    <text evidence="2">The sequence shown here is derived from an EMBL/GenBank/DDBJ whole genome shotgun (WGS) entry which is preliminary data.</text>
</comment>
<organism evidence="2 3">
    <name type="scientific">Porphyromonas catoniae F0037</name>
    <dbReference type="NCBI Taxonomy" id="1127696"/>
    <lineage>
        <taxon>Bacteria</taxon>
        <taxon>Pseudomonadati</taxon>
        <taxon>Bacteroidota</taxon>
        <taxon>Bacteroidia</taxon>
        <taxon>Bacteroidales</taxon>
        <taxon>Porphyromonadaceae</taxon>
        <taxon>Porphyromonas</taxon>
    </lineage>
</organism>
<evidence type="ECO:0000313" key="3">
    <source>
        <dbReference type="Proteomes" id="UP000010408"/>
    </source>
</evidence>
<feature type="chain" id="PRO_5003954939" evidence="1">
    <location>
        <begin position="25"/>
        <end position="143"/>
    </location>
</feature>
<reference evidence="2 3" key="1">
    <citation type="submission" date="2012-05" db="EMBL/GenBank/DDBJ databases">
        <authorList>
            <person name="Weinstock G."/>
            <person name="Sodergren E."/>
            <person name="Lobos E.A."/>
            <person name="Fulton L."/>
            <person name="Fulton R."/>
            <person name="Courtney L."/>
            <person name="Fronick C."/>
            <person name="O'Laughlin M."/>
            <person name="Godfrey J."/>
            <person name="Wilson R.M."/>
            <person name="Miner T."/>
            <person name="Farmer C."/>
            <person name="Delehaunty K."/>
            <person name="Cordes M."/>
            <person name="Minx P."/>
            <person name="Tomlinson C."/>
            <person name="Chen J."/>
            <person name="Wollam A."/>
            <person name="Pepin K.H."/>
            <person name="Bhonagiri V."/>
            <person name="Zhang X."/>
            <person name="Suruliraj S."/>
            <person name="Warren W."/>
            <person name="Mitreva M."/>
            <person name="Mardis E.R."/>
            <person name="Wilson R.K."/>
        </authorList>
    </citation>
    <scope>NUCLEOTIDE SEQUENCE [LARGE SCALE GENOMIC DNA]</scope>
    <source>
        <strain evidence="2 3">F0037</strain>
    </source>
</reference>
<dbReference type="PATRIC" id="fig|1127696.3.peg.1595"/>
<dbReference type="InterPro" id="IPR024355">
    <property type="entry name" value="TraQ_bacteroidetes"/>
</dbReference>
<accession>L1NAR7</accession>
<proteinExistence type="predicted"/>
<keyword evidence="1" id="KW-0732">Signal</keyword>